<dbReference type="AlphaFoldDB" id="A0A2H0W618"/>
<evidence type="ECO:0000256" key="1">
    <source>
        <dbReference type="SAM" id="Coils"/>
    </source>
</evidence>
<keyword evidence="1" id="KW-0175">Coiled coil</keyword>
<organism evidence="2 3">
    <name type="scientific">Candidatus Buchananbacteria bacterium CG10_big_fil_rev_8_21_14_0_10_33_19</name>
    <dbReference type="NCBI Taxonomy" id="1974525"/>
    <lineage>
        <taxon>Bacteria</taxon>
        <taxon>Candidatus Buchananiibacteriota</taxon>
    </lineage>
</organism>
<proteinExistence type="predicted"/>
<dbReference type="EMBL" id="PEZY01000010">
    <property type="protein sequence ID" value="PIS06090.1"/>
    <property type="molecule type" value="Genomic_DNA"/>
</dbReference>
<accession>A0A2H0W618</accession>
<sequence>MISEDKSQIINQSQIEEELSQMQSKIRVLEWDKSRKQINPAKAAKLTNMLKRKEELEQQLEKLVN</sequence>
<gene>
    <name evidence="2" type="ORF">COT80_02540</name>
</gene>
<feature type="coiled-coil region" evidence="1">
    <location>
        <begin position="12"/>
        <end position="63"/>
    </location>
</feature>
<name>A0A2H0W618_9BACT</name>
<evidence type="ECO:0000313" key="3">
    <source>
        <dbReference type="Proteomes" id="UP000229056"/>
    </source>
</evidence>
<evidence type="ECO:0000313" key="2">
    <source>
        <dbReference type="EMBL" id="PIS06090.1"/>
    </source>
</evidence>
<reference evidence="3" key="1">
    <citation type="submission" date="2017-09" db="EMBL/GenBank/DDBJ databases">
        <title>Depth-based differentiation of microbial function through sediment-hosted aquifers and enrichment of novel symbionts in the deep terrestrial subsurface.</title>
        <authorList>
            <person name="Probst A.J."/>
            <person name="Ladd B."/>
            <person name="Jarett J.K."/>
            <person name="Geller-Mcgrath D.E."/>
            <person name="Sieber C.M.K."/>
            <person name="Emerson J.B."/>
            <person name="Anantharaman K."/>
            <person name="Thomas B.C."/>
            <person name="Malmstrom R."/>
            <person name="Stieglmeier M."/>
            <person name="Klingl A."/>
            <person name="Woyke T."/>
            <person name="Ryan C.M."/>
            <person name="Banfield J.F."/>
        </authorList>
    </citation>
    <scope>NUCLEOTIDE SEQUENCE [LARGE SCALE GENOMIC DNA]</scope>
</reference>
<dbReference type="Proteomes" id="UP000229056">
    <property type="component" value="Unassembled WGS sequence"/>
</dbReference>
<comment type="caution">
    <text evidence="2">The sequence shown here is derived from an EMBL/GenBank/DDBJ whole genome shotgun (WGS) entry which is preliminary data.</text>
</comment>
<protein>
    <submittedName>
        <fullName evidence="2">Uncharacterized protein</fullName>
    </submittedName>
</protein>